<dbReference type="RefSeq" id="WP_283740888.1">
    <property type="nucleotide sequence ID" value="NZ_JASJEV010000006.1"/>
</dbReference>
<gene>
    <name evidence="3" type="ORF">QNA08_11690</name>
</gene>
<evidence type="ECO:0000256" key="1">
    <source>
        <dbReference type="ARBA" id="ARBA00023125"/>
    </source>
</evidence>
<keyword evidence="1" id="KW-0238">DNA-binding</keyword>
<proteinExistence type="predicted"/>
<dbReference type="Gene3D" id="2.60.120.10">
    <property type="entry name" value="Jelly Rolls"/>
    <property type="match status" value="1"/>
</dbReference>
<dbReference type="InterPro" id="IPR014710">
    <property type="entry name" value="RmlC-like_jellyroll"/>
</dbReference>
<dbReference type="SUPFAM" id="SSF47413">
    <property type="entry name" value="lambda repressor-like DNA-binding domains"/>
    <property type="match status" value="1"/>
</dbReference>
<keyword evidence="4" id="KW-1185">Reference proteome</keyword>
<dbReference type="EMBL" id="JASJEV010000006">
    <property type="protein sequence ID" value="MDJ1158897.1"/>
    <property type="molecule type" value="Genomic_DNA"/>
</dbReference>
<name>A0ABT7AHN6_9HYPH</name>
<dbReference type="PANTHER" id="PTHR46797:SF10">
    <property type="entry name" value="BLR1115 PROTEIN"/>
    <property type="match status" value="1"/>
</dbReference>
<reference evidence="3 4" key="1">
    <citation type="submission" date="2023-05" db="EMBL/GenBank/DDBJ databases">
        <title>Chelatococcus sp. nov., a moderately thermophilic bacterium isolated from hot spring microbial mat.</title>
        <authorList>
            <person name="Hu C.-J."/>
            <person name="Li W.-J."/>
        </authorList>
    </citation>
    <scope>NUCLEOTIDE SEQUENCE [LARGE SCALE GENOMIC DNA]</scope>
    <source>
        <strain evidence="3 4">SYSU G07232</strain>
    </source>
</reference>
<dbReference type="SMART" id="SM00530">
    <property type="entry name" value="HTH_XRE"/>
    <property type="match status" value="1"/>
</dbReference>
<evidence type="ECO:0000313" key="4">
    <source>
        <dbReference type="Proteomes" id="UP001321492"/>
    </source>
</evidence>
<dbReference type="SUPFAM" id="SSF51182">
    <property type="entry name" value="RmlC-like cupins"/>
    <property type="match status" value="1"/>
</dbReference>
<dbReference type="InterPro" id="IPR010982">
    <property type="entry name" value="Lambda_DNA-bd_dom_sf"/>
</dbReference>
<dbReference type="Pfam" id="PF01381">
    <property type="entry name" value="HTH_3"/>
    <property type="match status" value="1"/>
</dbReference>
<feature type="domain" description="HTH cro/C1-type" evidence="2">
    <location>
        <begin position="18"/>
        <end position="72"/>
    </location>
</feature>
<dbReference type="InterPro" id="IPR011051">
    <property type="entry name" value="RmlC_Cupin_sf"/>
</dbReference>
<organism evidence="3 4">
    <name type="scientific">Chelatococcus albus</name>
    <dbReference type="NCBI Taxonomy" id="3047466"/>
    <lineage>
        <taxon>Bacteria</taxon>
        <taxon>Pseudomonadati</taxon>
        <taxon>Pseudomonadota</taxon>
        <taxon>Alphaproteobacteria</taxon>
        <taxon>Hyphomicrobiales</taxon>
        <taxon>Chelatococcaceae</taxon>
        <taxon>Chelatococcus</taxon>
    </lineage>
</organism>
<protein>
    <submittedName>
        <fullName evidence="3">Helix-turn-helix domain-containing protein</fullName>
    </submittedName>
</protein>
<sequence length="197" mass="21242">MESAALADNLDIRLGRRLKAMRTAAGLTLDELAGRAGISRAMISRIERGESSPTAALLGRLCAGLGISLAAVFADDRRSGDPLSRAAAQPVWRDPASGYLRRDVTPPGTGSPVEIVDVTFPPGADVRFDNPWTMRTIDQHVWVLDGELELTVGAAAHRLATGDCLHMRLDGPIRFRNTSGRPVRYAVVLTMTDRCLP</sequence>
<dbReference type="InterPro" id="IPR013096">
    <property type="entry name" value="Cupin_2"/>
</dbReference>
<dbReference type="Gene3D" id="1.10.260.40">
    <property type="entry name" value="lambda repressor-like DNA-binding domains"/>
    <property type="match status" value="1"/>
</dbReference>
<dbReference type="Proteomes" id="UP001321492">
    <property type="component" value="Unassembled WGS sequence"/>
</dbReference>
<evidence type="ECO:0000313" key="3">
    <source>
        <dbReference type="EMBL" id="MDJ1158897.1"/>
    </source>
</evidence>
<dbReference type="CDD" id="cd00093">
    <property type="entry name" value="HTH_XRE"/>
    <property type="match status" value="1"/>
</dbReference>
<dbReference type="PANTHER" id="PTHR46797">
    <property type="entry name" value="HTH-TYPE TRANSCRIPTIONAL REGULATOR"/>
    <property type="match status" value="1"/>
</dbReference>
<comment type="caution">
    <text evidence="3">The sequence shown here is derived from an EMBL/GenBank/DDBJ whole genome shotgun (WGS) entry which is preliminary data.</text>
</comment>
<evidence type="ECO:0000259" key="2">
    <source>
        <dbReference type="PROSITE" id="PS50943"/>
    </source>
</evidence>
<dbReference type="CDD" id="cd02209">
    <property type="entry name" value="cupin_XRE_C"/>
    <property type="match status" value="1"/>
</dbReference>
<dbReference type="InterPro" id="IPR001387">
    <property type="entry name" value="Cro/C1-type_HTH"/>
</dbReference>
<dbReference type="InterPro" id="IPR050807">
    <property type="entry name" value="TransReg_Diox_bact_type"/>
</dbReference>
<dbReference type="PROSITE" id="PS50943">
    <property type="entry name" value="HTH_CROC1"/>
    <property type="match status" value="1"/>
</dbReference>
<accession>A0ABT7AHN6</accession>
<dbReference type="Pfam" id="PF07883">
    <property type="entry name" value="Cupin_2"/>
    <property type="match status" value="1"/>
</dbReference>